<dbReference type="InterPro" id="IPR023213">
    <property type="entry name" value="CAT-like_dom_sf"/>
</dbReference>
<sequence>MSALAGTGPLSFAQERLYVAREAAGQDDAYLVIVAMHIDGDLDVEALHRAVRRVTDRHDSLRATFAFEDGRLVQRIPRRGAEPSWTVTGSEATVEPAAEPAEAVRALVRRLSETPFDLAAGPPVRWGLTRIGPGEYGLVLVAHHIVCDGWSLGVIFRDLETAYRTPPESEPFDGEAPGPLTWAVRERDRWTAGGAASADLDFWRGYLADMNPLALPTDRPRPAVPSGAGGTVLVPLDEELVTRLRETARRAGATVFMAFAALYASVLGRYARQDDVVISSPVAGRHSEEEQGLVGCQVNMVPLRLDVSGRPAFTDLLRRTRTAVLPAMARQNVPVDVLVRDLSLRGAAGRSPLMQCSLAVQNFDAALPDLPGTTVTPVEVYGDRAKWDLALTVDLSGEHPSLRLEYDADILLAPTAETLVRHLEAALRHAVEAPDEPVGMVDARETVHLTLEVNPAPAAAETETVLSRFRRARAARPGHPALTDGTTTLTYAELDAHADRVGRRLRAAGAGPGTRVGVCGRRTPWTVVAMLAVWKAGATYVPLDPAGPSERLRSIAERAGIGLVLVDRASRPVLAEWLPTAELLVVDAPETEGITEAAPLAHGGPDVSLVIDGGPGVSPLADGVPGVSPVAGKGSAASPDSTPDALPLEASDPGQSAYVIFTSGSTGLPKGVEVPHSCLAQLFADRPAGLEVDGTDVWLCAHSFAFDFSVWEIWGPLTTGGTCVLATDDQVRDPAALAALVRGSGVTVLSQTPGSLHRLAPALTATPGPGPRYIVLGGEALDWDRLALSLGDGAPDTTVVNMYGITEGTVHVTAHPVPGDALASVRANTIGVPLPQARCYVLDEDGAPTGLDVPGELYIGGGHVARGYLGDAEQTARRFTPDPFHPGGTMYRTGDLARWRTGGTLEYLGRVDDQLKVRGYRVEPAEVERAVLGLPGPRRPSACRVLAHDDTLVAFVVVAGPLPENELRDHLRTVLPPYLRPGRFVQVDEIPLTANGKADRARLLALPAREGTAAGAPAPDAQDLTRTVLAIWQEVLGRSDIGLDDNFFDAGGHSFALLKVHEALGRAGLEISVTDLFHHTTVEACARFLHGASEANRGGAEVLSEPTSGPGPGRRRPGDGRIAVVGMAARLPGTGEDLDAFWRMVRSGGHAAARFDEAELRAAGVPLGILEQPGYVPVRAVVEDIPGFDRKLFGYSPLEASLLDPQQRMLLECAWRALEDAGYAPAGPDENRIGVFAGVGSNSYLLEELLAHPKALDSAGPLQAVIASEKDFAATRISYKLNLQGPGVTVQTACSTSLVATHMAVQSLLSYESDLALAGGCSLAPPSRHGYVHEPGGIFSPDGLCRPFDQEAGGTVPGDGAGVVVLKRLEDALADGDVIHGVILGSAVNNDGARKVGYTAPGPAAQAGVIKAALETAGVPAESIGLLEAHGTATRLGDPVEISAVREVFLTGTRDAEHAPLYVTAVKSNVGHLDAAAGVVGLIKTVLALRHGTVPPIAHFTRASERLGAEGTALRFPAAARPWPQGGTPRRAGVSSFGIGGTNAHVVMEEPPAAPVTPTAPATVAEPQLLTVSAADEAALDRAVRRLADHLERHPDLPLADVAYTLRTGRARLPWRAAVVAPDTAGAPALLRRAATGRVRVPAGSGAVLMFPGQGTQRPGMGRARYDSDPVYRASVDEGLAALDEALRGQVADALLNPEAPGTGSETDGTGSEADGAMSTLLAQPCLFLDQVATARGLTTRGLEPSALLGHSLGELTAACVGGVLTLADGMTAVAARARLMHAAPPGAMTAVVAPAEEVAELLPDGLVVAALNGPHSVVVSGPFDAMAAFVESCRAAGRPTVPLRTARAFHSPSMDAAATEFAEVMAGLALRAPRIPLFSGATGRGLADEEAVDPRFWASQIRLPVRFAEAVRAAADDLAPAVWFETGSGTTLQGLVGDILRDRKPLIGGFDRARQSGSPASGPDAVGLLWSWGLGELWRGDGEGARRVPLPTYSFSRERCWIEPQTGPPQPRTPAAPRPGDVPVRHMETDERSDVTQQETAASAATTETGTTGGTDTDAVLGALWCEVLGVDEVGPEDDFFDQGGHSLAALRLSARVRDALGLELSLDSFFDESTFGGLARVVRDRLGVPARPAPAPRTPTPQAQAQVQARATEAVPVTTASTPTDALSTSVYFFSSAEGPLGSDYDLVLAAAREADALGYEAIWTPERHFHEFGAQYPNPAVLGAALATATERIHIRAGSVIPALHNPLRLIEDWRIVDRLSGGRIGVSFAPGFHPADFALAPDRFAGRRDTFEDDVRRLRALWSEGVVPDALDGTGGRTRVSLYPRPVQPELPTWLTATSNDESFRRAGALGANLLTALLELRVDELADKVRIYRKAREEAGHDPATGRVTLMVHTYVGESEDMVEEVCHDPFIRYLRSHTHLVGTLTTALAEERIDLAGASPKDIDAILRRAYRKFRTDRALLGDPDAVRRRCALLREAGVNEIGALVDFGLTERQVLGSLRRLARLRDEMAGAGAGTAAR</sequence>
<feature type="region of interest" description="Disordered" evidence="7">
    <location>
        <begin position="1696"/>
        <end position="1716"/>
    </location>
</feature>
<dbReference type="STRING" id="1915.SLINC_5890"/>
<dbReference type="PROSITE" id="PS50075">
    <property type="entry name" value="CARRIER"/>
    <property type="match status" value="2"/>
</dbReference>
<keyword evidence="2" id="KW-0596">Phosphopantetheine</keyword>
<dbReference type="PATRIC" id="fig|1915.4.peg.6524"/>
<feature type="compositionally biased region" description="Pro residues" evidence="7">
    <location>
        <begin position="2007"/>
        <end position="2018"/>
    </location>
</feature>
<organism evidence="8 9">
    <name type="scientific">Streptomyces lincolnensis</name>
    <dbReference type="NCBI Taxonomy" id="1915"/>
    <lineage>
        <taxon>Bacteria</taxon>
        <taxon>Bacillati</taxon>
        <taxon>Actinomycetota</taxon>
        <taxon>Actinomycetes</taxon>
        <taxon>Kitasatosporales</taxon>
        <taxon>Streptomycetaceae</taxon>
        <taxon>Streptomyces</taxon>
    </lineage>
</organism>
<dbReference type="InterPro" id="IPR016039">
    <property type="entry name" value="Thiolase-like"/>
</dbReference>
<dbReference type="InterPro" id="IPR000873">
    <property type="entry name" value="AMP-dep_synth/lig_dom"/>
</dbReference>
<dbReference type="InterPro" id="IPR016036">
    <property type="entry name" value="Malonyl_transacylase_ACP-bd"/>
</dbReference>
<dbReference type="Gene3D" id="3.30.300.30">
    <property type="match status" value="1"/>
</dbReference>
<dbReference type="GO" id="GO:0016705">
    <property type="term" value="F:oxidoreductase activity, acting on paired donors, with incorporation or reduction of molecular oxygen"/>
    <property type="evidence" value="ECO:0007669"/>
    <property type="project" value="InterPro"/>
</dbReference>
<dbReference type="RefSeq" id="WP_079164823.1">
    <property type="nucleotide sequence ID" value="NZ_CP016438.1"/>
</dbReference>
<protein>
    <submittedName>
        <fullName evidence="8">Uncharacterized protein</fullName>
    </submittedName>
</protein>
<feature type="region of interest" description="Disordered" evidence="7">
    <location>
        <begin position="2003"/>
        <end position="2057"/>
    </location>
</feature>
<dbReference type="InterPro" id="IPR036736">
    <property type="entry name" value="ACP-like_sf"/>
</dbReference>
<evidence type="ECO:0000256" key="7">
    <source>
        <dbReference type="SAM" id="MobiDB-lite"/>
    </source>
</evidence>
<dbReference type="SUPFAM" id="SSF52151">
    <property type="entry name" value="FabD/lysophospholipase-like"/>
    <property type="match status" value="1"/>
</dbReference>
<dbReference type="Gene3D" id="3.30.70.3290">
    <property type="match status" value="1"/>
</dbReference>
<dbReference type="Gene3D" id="1.10.1200.10">
    <property type="entry name" value="ACP-like"/>
    <property type="match status" value="2"/>
</dbReference>
<evidence type="ECO:0000256" key="4">
    <source>
        <dbReference type="ARBA" id="ARBA00022679"/>
    </source>
</evidence>
<dbReference type="Pfam" id="PF22621">
    <property type="entry name" value="CurL-like_PKS_C"/>
    <property type="match status" value="1"/>
</dbReference>
<dbReference type="Gene3D" id="3.40.50.12780">
    <property type="entry name" value="N-terminal domain of ligase-like"/>
    <property type="match status" value="1"/>
</dbReference>
<dbReference type="PROSITE" id="PS52004">
    <property type="entry name" value="KS3_2"/>
    <property type="match status" value="1"/>
</dbReference>
<dbReference type="GO" id="GO:0005737">
    <property type="term" value="C:cytoplasm"/>
    <property type="evidence" value="ECO:0007669"/>
    <property type="project" value="TreeGrafter"/>
</dbReference>
<dbReference type="Proteomes" id="UP000092598">
    <property type="component" value="Chromosome"/>
</dbReference>
<dbReference type="SUPFAM" id="SSF51679">
    <property type="entry name" value="Bacterial luciferase-like"/>
    <property type="match status" value="1"/>
</dbReference>
<dbReference type="Pfam" id="PF00296">
    <property type="entry name" value="Bac_luciferase"/>
    <property type="match status" value="1"/>
</dbReference>
<dbReference type="Gene3D" id="3.40.366.10">
    <property type="entry name" value="Malonyl-Coenzyme A Acyl Carrier Protein, domain 2"/>
    <property type="match status" value="1"/>
</dbReference>
<dbReference type="InterPro" id="IPR011251">
    <property type="entry name" value="Luciferase-like_dom"/>
</dbReference>
<dbReference type="Pfam" id="PF00698">
    <property type="entry name" value="Acyl_transf_1"/>
    <property type="match status" value="1"/>
</dbReference>
<dbReference type="InterPro" id="IPR014043">
    <property type="entry name" value="Acyl_transferase_dom"/>
</dbReference>
<dbReference type="GO" id="GO:0006633">
    <property type="term" value="P:fatty acid biosynthetic process"/>
    <property type="evidence" value="ECO:0007669"/>
    <property type="project" value="TreeGrafter"/>
</dbReference>
<dbReference type="Gene3D" id="3.30.559.10">
    <property type="entry name" value="Chloramphenicol acetyltransferase-like domain"/>
    <property type="match status" value="1"/>
</dbReference>
<dbReference type="InterPro" id="IPR009081">
    <property type="entry name" value="PP-bd_ACP"/>
</dbReference>
<dbReference type="SMART" id="SM00823">
    <property type="entry name" value="PKS_PP"/>
    <property type="match status" value="2"/>
</dbReference>
<reference evidence="8 9" key="1">
    <citation type="submission" date="2016-07" db="EMBL/GenBank/DDBJ databases">
        <title>Enhancement of antibiotic productionsby engineered nitrateutilization in actinobacteria.</title>
        <authorList>
            <person name="Meng S.C."/>
        </authorList>
    </citation>
    <scope>NUCLEOTIDE SEQUENCE [LARGE SCALE GENOMIC DNA]</scope>
    <source>
        <strain evidence="8 9">NRRL 2936</strain>
    </source>
</reference>
<dbReference type="GO" id="GO:0004312">
    <property type="term" value="F:fatty acid synthase activity"/>
    <property type="evidence" value="ECO:0007669"/>
    <property type="project" value="TreeGrafter"/>
</dbReference>
<feature type="compositionally biased region" description="Low complexity" evidence="7">
    <location>
        <begin position="1702"/>
        <end position="1713"/>
    </location>
</feature>
<keyword evidence="5" id="KW-0045">Antibiotic biosynthesis</keyword>
<dbReference type="SUPFAM" id="SSF52777">
    <property type="entry name" value="CoA-dependent acyltransferases"/>
    <property type="match status" value="2"/>
</dbReference>
<dbReference type="Pfam" id="PF00550">
    <property type="entry name" value="PP-binding"/>
    <property type="match status" value="2"/>
</dbReference>
<proteinExistence type="inferred from homology"/>
<dbReference type="InterPro" id="IPR042099">
    <property type="entry name" value="ANL_N_sf"/>
</dbReference>
<dbReference type="OrthoDB" id="3488622at2"/>
<dbReference type="Pfam" id="PF00668">
    <property type="entry name" value="Condensation"/>
    <property type="match status" value="1"/>
</dbReference>
<dbReference type="Pfam" id="PF00109">
    <property type="entry name" value="ketoacyl-synt"/>
    <property type="match status" value="1"/>
</dbReference>
<dbReference type="GO" id="GO:0017000">
    <property type="term" value="P:antibiotic biosynthetic process"/>
    <property type="evidence" value="ECO:0007669"/>
    <property type="project" value="UniProtKB-KW"/>
</dbReference>
<evidence type="ECO:0000256" key="6">
    <source>
        <dbReference type="ARBA" id="ARBA00029443"/>
    </source>
</evidence>
<dbReference type="CDD" id="cd00833">
    <property type="entry name" value="PKS"/>
    <property type="match status" value="1"/>
</dbReference>
<dbReference type="Gene3D" id="3.40.47.10">
    <property type="match status" value="1"/>
</dbReference>
<evidence type="ECO:0000313" key="9">
    <source>
        <dbReference type="Proteomes" id="UP000092598"/>
    </source>
</evidence>
<dbReference type="SUPFAM" id="SSF53901">
    <property type="entry name" value="Thiolase-like"/>
    <property type="match status" value="1"/>
</dbReference>
<dbReference type="InterPro" id="IPR036661">
    <property type="entry name" value="Luciferase-like_sf"/>
</dbReference>
<dbReference type="SUPFAM" id="SSF47336">
    <property type="entry name" value="ACP-like"/>
    <property type="match status" value="2"/>
</dbReference>
<dbReference type="PROSITE" id="PS00455">
    <property type="entry name" value="AMP_BINDING"/>
    <property type="match status" value="1"/>
</dbReference>
<keyword evidence="3" id="KW-0597">Phosphoprotein</keyword>
<dbReference type="GO" id="GO:0031177">
    <property type="term" value="F:phosphopantetheine binding"/>
    <property type="evidence" value="ECO:0007669"/>
    <property type="project" value="InterPro"/>
</dbReference>
<dbReference type="InterPro" id="IPR045851">
    <property type="entry name" value="AMP-bd_C_sf"/>
</dbReference>
<dbReference type="Pfam" id="PF13193">
    <property type="entry name" value="AMP-binding_C"/>
    <property type="match status" value="1"/>
</dbReference>
<feature type="region of interest" description="Disordered" evidence="7">
    <location>
        <begin position="1097"/>
        <end position="1118"/>
    </location>
</feature>
<name>A0A1B1MHR4_STRLN</name>
<feature type="compositionally biased region" description="Basic and acidic residues" evidence="7">
    <location>
        <begin position="2024"/>
        <end position="2035"/>
    </location>
</feature>
<dbReference type="CDD" id="cd05930">
    <property type="entry name" value="A_NRPS"/>
    <property type="match status" value="1"/>
</dbReference>
<dbReference type="InterPro" id="IPR024011">
    <property type="entry name" value="Biosynth_lucif-like_mOase_dom"/>
</dbReference>
<dbReference type="PANTHER" id="PTHR43775:SF37">
    <property type="entry name" value="SI:DKEY-61P9.11"/>
    <property type="match status" value="1"/>
</dbReference>
<comment type="similarity">
    <text evidence="6">In the C-terminal section; belongs to the NRP synthetase family.</text>
</comment>
<dbReference type="InterPro" id="IPR001242">
    <property type="entry name" value="Condensation_dom"/>
</dbReference>
<evidence type="ECO:0000256" key="3">
    <source>
        <dbReference type="ARBA" id="ARBA00022553"/>
    </source>
</evidence>
<dbReference type="InterPro" id="IPR020841">
    <property type="entry name" value="PKS_Beta-ketoAc_synthase_dom"/>
</dbReference>
<keyword evidence="9" id="KW-1185">Reference proteome</keyword>
<accession>A0A1B1MHR4</accession>
<dbReference type="KEGG" id="sls:SLINC_5890"/>
<comment type="cofactor">
    <cofactor evidence="1">
        <name>pantetheine 4'-phosphate</name>
        <dbReference type="ChEBI" id="CHEBI:47942"/>
    </cofactor>
</comment>
<dbReference type="EMBL" id="CP016438">
    <property type="protein sequence ID" value="ANS68114.1"/>
    <property type="molecule type" value="Genomic_DNA"/>
</dbReference>
<dbReference type="Pfam" id="PF00501">
    <property type="entry name" value="AMP-binding"/>
    <property type="match status" value="1"/>
</dbReference>
<keyword evidence="4" id="KW-0808">Transferase</keyword>
<dbReference type="InterPro" id="IPR014030">
    <property type="entry name" value="Ketoacyl_synth_N"/>
</dbReference>
<dbReference type="NCBIfam" id="TIGR04020">
    <property type="entry name" value="seco_metab_LLM"/>
    <property type="match status" value="1"/>
</dbReference>
<dbReference type="NCBIfam" id="TIGR01733">
    <property type="entry name" value="AA-adenyl-dom"/>
    <property type="match status" value="1"/>
</dbReference>
<dbReference type="PANTHER" id="PTHR43775">
    <property type="entry name" value="FATTY ACID SYNTHASE"/>
    <property type="match status" value="1"/>
</dbReference>
<dbReference type="InterPro" id="IPR020806">
    <property type="entry name" value="PKS_PP-bd"/>
</dbReference>
<dbReference type="InterPro" id="IPR050091">
    <property type="entry name" value="PKS_NRPS_Biosynth_Enz"/>
</dbReference>
<evidence type="ECO:0000256" key="1">
    <source>
        <dbReference type="ARBA" id="ARBA00001957"/>
    </source>
</evidence>
<dbReference type="SMART" id="SM00827">
    <property type="entry name" value="PKS_AT"/>
    <property type="match status" value="1"/>
</dbReference>
<dbReference type="SUPFAM" id="SSF55048">
    <property type="entry name" value="Probable ACP-binding domain of malonyl-CoA ACP transacylase"/>
    <property type="match status" value="1"/>
</dbReference>
<dbReference type="InterPro" id="IPR025110">
    <property type="entry name" value="AMP-bd_C"/>
</dbReference>
<evidence type="ECO:0000256" key="2">
    <source>
        <dbReference type="ARBA" id="ARBA00022450"/>
    </source>
</evidence>
<evidence type="ECO:0000256" key="5">
    <source>
        <dbReference type="ARBA" id="ARBA00023194"/>
    </source>
</evidence>
<dbReference type="Gene3D" id="3.30.559.30">
    <property type="entry name" value="Nonribosomal peptide synthetase, condensation domain"/>
    <property type="match status" value="1"/>
</dbReference>
<dbReference type="InterPro" id="IPR016035">
    <property type="entry name" value="Acyl_Trfase/lysoPLipase"/>
</dbReference>
<dbReference type="Gene3D" id="3.40.50.980">
    <property type="match status" value="2"/>
</dbReference>
<dbReference type="GO" id="GO:0005886">
    <property type="term" value="C:plasma membrane"/>
    <property type="evidence" value="ECO:0007669"/>
    <property type="project" value="TreeGrafter"/>
</dbReference>
<dbReference type="Pfam" id="PF02801">
    <property type="entry name" value="Ketoacyl-synt_C"/>
    <property type="match status" value="1"/>
</dbReference>
<dbReference type="GO" id="GO:0071770">
    <property type="term" value="P:DIM/DIP cell wall layer assembly"/>
    <property type="evidence" value="ECO:0007669"/>
    <property type="project" value="TreeGrafter"/>
</dbReference>
<dbReference type="Gene3D" id="3.20.20.30">
    <property type="entry name" value="Luciferase-like domain"/>
    <property type="match status" value="1"/>
</dbReference>
<feature type="region of interest" description="Disordered" evidence="7">
    <location>
        <begin position="628"/>
        <end position="649"/>
    </location>
</feature>
<dbReference type="InterPro" id="IPR020845">
    <property type="entry name" value="AMP-binding_CS"/>
</dbReference>
<dbReference type="CDD" id="cd19531">
    <property type="entry name" value="LCL_NRPS-like"/>
    <property type="match status" value="1"/>
</dbReference>
<evidence type="ECO:0000313" key="8">
    <source>
        <dbReference type="EMBL" id="ANS68114.1"/>
    </source>
</evidence>
<dbReference type="InterPro" id="IPR010071">
    <property type="entry name" value="AA_adenyl_dom"/>
</dbReference>
<dbReference type="InterPro" id="IPR001227">
    <property type="entry name" value="Ac_transferase_dom_sf"/>
</dbReference>
<gene>
    <name evidence="8" type="ORF">SLINC_5890</name>
</gene>
<dbReference type="SUPFAM" id="SSF56801">
    <property type="entry name" value="Acetyl-CoA synthetase-like"/>
    <property type="match status" value="1"/>
</dbReference>
<feature type="compositionally biased region" description="Low complexity" evidence="7">
    <location>
        <begin position="2037"/>
        <end position="2057"/>
    </location>
</feature>
<dbReference type="SMART" id="SM00825">
    <property type="entry name" value="PKS_KS"/>
    <property type="match status" value="1"/>
</dbReference>
<dbReference type="InterPro" id="IPR014031">
    <property type="entry name" value="Ketoacyl_synth_C"/>
</dbReference>